<accession>A0A8T1V6I1</accession>
<name>A0A8T1V6I1_9STRA</name>
<protein>
    <submittedName>
        <fullName evidence="2">Uncharacterized protein</fullName>
    </submittedName>
</protein>
<feature type="compositionally biased region" description="Basic and acidic residues" evidence="1">
    <location>
        <begin position="386"/>
        <end position="397"/>
    </location>
</feature>
<keyword evidence="3" id="KW-1185">Reference proteome</keyword>
<feature type="region of interest" description="Disordered" evidence="1">
    <location>
        <begin position="453"/>
        <end position="592"/>
    </location>
</feature>
<dbReference type="OrthoDB" id="141873at2759"/>
<feature type="compositionally biased region" description="Polar residues" evidence="1">
    <location>
        <begin position="511"/>
        <end position="522"/>
    </location>
</feature>
<gene>
    <name evidence="2" type="ORF">PHYPSEUDO_015622</name>
</gene>
<organism evidence="2 3">
    <name type="scientific">Phytophthora pseudosyringae</name>
    <dbReference type="NCBI Taxonomy" id="221518"/>
    <lineage>
        <taxon>Eukaryota</taxon>
        <taxon>Sar</taxon>
        <taxon>Stramenopiles</taxon>
        <taxon>Oomycota</taxon>
        <taxon>Peronosporomycetes</taxon>
        <taxon>Peronosporales</taxon>
        <taxon>Peronosporaceae</taxon>
        <taxon>Phytophthora</taxon>
    </lineage>
</organism>
<feature type="region of interest" description="Disordered" evidence="1">
    <location>
        <begin position="377"/>
        <end position="422"/>
    </location>
</feature>
<dbReference type="AlphaFoldDB" id="A0A8T1V6I1"/>
<dbReference type="Proteomes" id="UP000694044">
    <property type="component" value="Unassembled WGS sequence"/>
</dbReference>
<feature type="compositionally biased region" description="Low complexity" evidence="1">
    <location>
        <begin position="86"/>
        <end position="99"/>
    </location>
</feature>
<evidence type="ECO:0000313" key="3">
    <source>
        <dbReference type="Proteomes" id="UP000694044"/>
    </source>
</evidence>
<evidence type="ECO:0000313" key="2">
    <source>
        <dbReference type="EMBL" id="KAG7375678.1"/>
    </source>
</evidence>
<dbReference type="EMBL" id="JAGDFM010000997">
    <property type="protein sequence ID" value="KAG7375678.1"/>
    <property type="molecule type" value="Genomic_DNA"/>
</dbReference>
<comment type="caution">
    <text evidence="2">The sequence shown here is derived from an EMBL/GenBank/DDBJ whole genome shotgun (WGS) entry which is preliminary data.</text>
</comment>
<evidence type="ECO:0000256" key="1">
    <source>
        <dbReference type="SAM" id="MobiDB-lite"/>
    </source>
</evidence>
<sequence>MEPVLPSSPDIDDAQAESPCSSPARSEAYSPLRTPTPSPPKSPVPAGFRPDALMTAGVPPASSAESPTQDPIPESAPAESRPSTMEDNSASSAELADSELPPPSSITELWNRPQARDVDRSLEDLDRTRLVVYALLRPPCPTNYASRRDFLSAHSPRELLAMLQAASPAPPCSSQELAELRVQVRDATQHANSRVDSSQELIDDLRRQIQARNTDLERMSSQIVERDVAYAALQGVSSSYFSMIQEAARVVSNGGSTRALRLVQDTIVAQQRTITQQKNIIRHSGKVTVSDPALAIAAASGVDAPGLSPSDLHLNTGLCRLLESRWPELSQVEPGDTREITLCVGPSQAPTTQRPLASTLPATTSEVIPAISTSNSAIVRPTTPRRVPESRFRRDHLTPQTNPSVQVPALPVTPPSDPVASSACLDSRLATESAAAALSLLGSAYPAQSTQLAPITQNSSVRKTKKTSKKSTPSPTRRSSRAASRDARAIGRIQFDNLEASDRDVLGPAGGSTSDPVSTEQPPKQDDSASSPISLDPSEEDSDSEVAIPMSARRKKSLADAQKSKLLKELFSSSDDNEEEKDAAPATLAANS</sequence>
<reference evidence="2" key="1">
    <citation type="submission" date="2021-02" db="EMBL/GenBank/DDBJ databases">
        <authorList>
            <person name="Palmer J.M."/>
        </authorList>
    </citation>
    <scope>NUCLEOTIDE SEQUENCE</scope>
    <source>
        <strain evidence="2">SCRP734</strain>
    </source>
</reference>
<proteinExistence type="predicted"/>
<feature type="region of interest" description="Disordered" evidence="1">
    <location>
        <begin position="1"/>
        <end position="112"/>
    </location>
</feature>
<feature type="compositionally biased region" description="Pro residues" evidence="1">
    <location>
        <begin position="34"/>
        <end position="43"/>
    </location>
</feature>